<dbReference type="GO" id="GO:0004519">
    <property type="term" value="F:endonuclease activity"/>
    <property type="evidence" value="ECO:0007669"/>
    <property type="project" value="UniProtKB-KW"/>
</dbReference>
<organism evidence="5 6">
    <name type="scientific">Streptomyces gossypii</name>
    <dbReference type="NCBI Taxonomy" id="2883101"/>
    <lineage>
        <taxon>Bacteria</taxon>
        <taxon>Bacillati</taxon>
        <taxon>Actinomycetota</taxon>
        <taxon>Actinomycetes</taxon>
        <taxon>Kitasatosporales</taxon>
        <taxon>Streptomycetaceae</taxon>
        <taxon>Streptomyces</taxon>
    </lineage>
</organism>
<keyword evidence="5" id="KW-0255">Endonuclease</keyword>
<dbReference type="RefSeq" id="WP_260216701.1">
    <property type="nucleotide sequence ID" value="NZ_JAJAGO010000003.1"/>
</dbReference>
<dbReference type="EC" id="3.1.21.-" evidence="5"/>
<keyword evidence="3" id="KW-0238">DNA-binding</keyword>
<keyword evidence="5" id="KW-0378">Hydrolase</keyword>
<comment type="caution">
    <text evidence="5">The sequence shown here is derived from an EMBL/GenBank/DDBJ whole genome shotgun (WGS) entry which is preliminary data.</text>
</comment>
<dbReference type="EMBL" id="JAJAGO010000003">
    <property type="protein sequence ID" value="MCT2589700.1"/>
    <property type="molecule type" value="Genomic_DNA"/>
</dbReference>
<dbReference type="InterPro" id="IPR052021">
    <property type="entry name" value="Type-I_RS_S_subunit"/>
</dbReference>
<dbReference type="PANTHER" id="PTHR30408:SF12">
    <property type="entry name" value="TYPE I RESTRICTION ENZYME MJAVIII SPECIFICITY SUBUNIT"/>
    <property type="match status" value="1"/>
</dbReference>
<evidence type="ECO:0000313" key="6">
    <source>
        <dbReference type="Proteomes" id="UP001156389"/>
    </source>
</evidence>
<accession>A0ABT2JPA3</accession>
<dbReference type="InterPro" id="IPR044946">
    <property type="entry name" value="Restrct_endonuc_typeI_TRD_sf"/>
</dbReference>
<dbReference type="PANTHER" id="PTHR30408">
    <property type="entry name" value="TYPE-1 RESTRICTION ENZYME ECOKI SPECIFICITY PROTEIN"/>
    <property type="match status" value="1"/>
</dbReference>
<evidence type="ECO:0000313" key="5">
    <source>
        <dbReference type="EMBL" id="MCT2589700.1"/>
    </source>
</evidence>
<protein>
    <submittedName>
        <fullName evidence="5">Restriction endonuclease subunit S</fullName>
        <ecNumber evidence="5">3.1.21.-</ecNumber>
    </submittedName>
</protein>
<evidence type="ECO:0000256" key="1">
    <source>
        <dbReference type="ARBA" id="ARBA00010923"/>
    </source>
</evidence>
<keyword evidence="2" id="KW-0680">Restriction system</keyword>
<dbReference type="GO" id="GO:0016787">
    <property type="term" value="F:hydrolase activity"/>
    <property type="evidence" value="ECO:0007669"/>
    <property type="project" value="UniProtKB-KW"/>
</dbReference>
<keyword evidence="6" id="KW-1185">Reference proteome</keyword>
<comment type="similarity">
    <text evidence="1">Belongs to the type-I restriction system S methylase family.</text>
</comment>
<name>A0ABT2JPA3_9ACTN</name>
<feature type="domain" description="Type I restriction modification DNA specificity" evidence="4">
    <location>
        <begin position="72"/>
        <end position="184"/>
    </location>
</feature>
<gene>
    <name evidence="5" type="ORF">LHJ74_07160</name>
</gene>
<evidence type="ECO:0000256" key="3">
    <source>
        <dbReference type="ARBA" id="ARBA00023125"/>
    </source>
</evidence>
<dbReference type="SUPFAM" id="SSF116734">
    <property type="entry name" value="DNA methylase specificity domain"/>
    <property type="match status" value="2"/>
</dbReference>
<dbReference type="InterPro" id="IPR000055">
    <property type="entry name" value="Restrct_endonuc_typeI_TRD"/>
</dbReference>
<sequence>MSDPVPLGWKQYYVSDLIAYHASGPSPTCEERQIREQEWGLLKTTAITWAGWDAAAHKTLPRNYWNQPALEVNNDDVLVTKAGPRHRVGVVVHVNDHPQPRLIVSGKMVLLRPRTQLVLPRILASALSLESPQNFLDERTSGMAESQVNFTNAALLRTLLTLPPIVEQRRIVEILDAVDEQIRSFGKVLAKAEARERGLIEAALSKVGRPSEPISMYLAGRPKNGYSPVETDHWTGVRALGLGCLTRQGFKPVQLKDVPKHDGRNLLAMLSDGDLLVSRANTRDLVGLVGIYRDVGTPCIYPDLMMRLTTNGRCVPEFLELVLRSSRVRRQIQAHAQGTSESMVKISSATVLGLQVQIPEIAVQHDVLSMVSACRSDADRVGNELRKLQNLRLGLVEDLLTGRVRF</sequence>
<keyword evidence="5" id="KW-0540">Nuclease</keyword>
<reference evidence="5 6" key="1">
    <citation type="submission" date="2021-10" db="EMBL/GenBank/DDBJ databases">
        <title>Streptomyces gossypii sp. nov., isolated from soil collected from cotton field.</title>
        <authorList>
            <person name="Ge X."/>
            <person name="Chen X."/>
            <person name="Liu W."/>
        </authorList>
    </citation>
    <scope>NUCLEOTIDE SEQUENCE [LARGE SCALE GENOMIC DNA]</scope>
    <source>
        <strain evidence="5 6">N2-109</strain>
    </source>
</reference>
<dbReference type="Pfam" id="PF01420">
    <property type="entry name" value="Methylase_S"/>
    <property type="match status" value="1"/>
</dbReference>
<dbReference type="Gene3D" id="3.90.220.20">
    <property type="entry name" value="DNA methylase specificity domains"/>
    <property type="match status" value="2"/>
</dbReference>
<evidence type="ECO:0000259" key="4">
    <source>
        <dbReference type="Pfam" id="PF01420"/>
    </source>
</evidence>
<dbReference type="Proteomes" id="UP001156389">
    <property type="component" value="Unassembled WGS sequence"/>
</dbReference>
<proteinExistence type="inferred from homology"/>
<evidence type="ECO:0000256" key="2">
    <source>
        <dbReference type="ARBA" id="ARBA00022747"/>
    </source>
</evidence>